<sequence length="71" mass="8159">MRWPSLRLSAEIAWISARRGERRRSGARTLSSGVRIRFAPESFESKLEFGTPDVVLRYRDQRGNIGLPTQL</sequence>
<dbReference type="EMBL" id="ADNW02000013">
    <property type="protein sequence ID" value="EGD23377.1"/>
    <property type="molecule type" value="Genomic_DNA"/>
</dbReference>
<name>E9T3F3_RHOHA</name>
<dbReference type="HOGENOM" id="CLU_2737382_0_0_11"/>
<organism evidence="1 2">
    <name type="scientific">Prescottella equi ATCC 33707</name>
    <dbReference type="NCBI Taxonomy" id="525370"/>
    <lineage>
        <taxon>Bacteria</taxon>
        <taxon>Bacillati</taxon>
        <taxon>Actinomycetota</taxon>
        <taxon>Actinomycetes</taxon>
        <taxon>Mycobacteriales</taxon>
        <taxon>Nocardiaceae</taxon>
        <taxon>Prescottella</taxon>
    </lineage>
</organism>
<dbReference type="Proteomes" id="UP000004245">
    <property type="component" value="Unassembled WGS sequence"/>
</dbReference>
<evidence type="ECO:0000313" key="1">
    <source>
        <dbReference type="EMBL" id="EGD23377.1"/>
    </source>
</evidence>
<accession>E9T3F3</accession>
<evidence type="ECO:0000313" key="2">
    <source>
        <dbReference type="Proteomes" id="UP000004245"/>
    </source>
</evidence>
<protein>
    <submittedName>
        <fullName evidence="1">Uncharacterized protein</fullName>
    </submittedName>
</protein>
<keyword evidence="2" id="KW-1185">Reference proteome</keyword>
<gene>
    <name evidence="1" type="ORF">HMPREF0724_13194</name>
</gene>
<proteinExistence type="predicted"/>
<reference evidence="1" key="1">
    <citation type="submission" date="2011-01" db="EMBL/GenBank/DDBJ databases">
        <authorList>
            <person name="Muzny D."/>
            <person name="Qin X."/>
            <person name="Buhay C."/>
            <person name="Dugan-Rocha S."/>
            <person name="Ding Y."/>
            <person name="Chen G."/>
            <person name="Hawes A."/>
            <person name="Holder M."/>
            <person name="Jhangiani S."/>
            <person name="Johnson A."/>
            <person name="Khan Z."/>
            <person name="Li Z."/>
            <person name="Liu W."/>
            <person name="Liu X."/>
            <person name="Perez L."/>
            <person name="Shen H."/>
            <person name="Wang Q."/>
            <person name="Watt J."/>
            <person name="Xi L."/>
            <person name="Xin Y."/>
            <person name="Zhou J."/>
            <person name="Deng J."/>
            <person name="Jiang H."/>
            <person name="Liu Y."/>
            <person name="Qu J."/>
            <person name="Song X.-Z."/>
            <person name="Zhang L."/>
            <person name="Villasana D."/>
            <person name="Johnson A."/>
            <person name="Liu J."/>
            <person name="Liyanage D."/>
            <person name="Lorensuhewa L."/>
            <person name="Robinson T."/>
            <person name="Song A."/>
            <person name="Song B.-B."/>
            <person name="Dinh H."/>
            <person name="Thornton R."/>
            <person name="Coyle M."/>
            <person name="Francisco L."/>
            <person name="Jackson L."/>
            <person name="Javaid M."/>
            <person name="Korchina V."/>
            <person name="Kovar C."/>
            <person name="Mata R."/>
            <person name="Mathew T."/>
            <person name="Ngo R."/>
            <person name="Nguyen L."/>
            <person name="Nguyen N."/>
            <person name="Okwuonu G."/>
            <person name="Ongeri F."/>
            <person name="Pham C."/>
            <person name="Simmons D."/>
            <person name="Wilczek-Boney K."/>
            <person name="Hale W."/>
            <person name="Jakkamsetti A."/>
            <person name="Pham P."/>
            <person name="Ruth R."/>
            <person name="San Lucas F."/>
            <person name="Warren J."/>
            <person name="Zhang J."/>
            <person name="Zhao Z."/>
            <person name="Zhou C."/>
            <person name="Zhu D."/>
            <person name="Lee S."/>
            <person name="Bess C."/>
            <person name="Blankenburg K."/>
            <person name="Forbes L."/>
            <person name="Fu Q."/>
            <person name="Gubbala S."/>
            <person name="Hirani K."/>
            <person name="Jayaseelan J.C."/>
            <person name="Lara F."/>
            <person name="Munidasa M."/>
            <person name="Palculict T."/>
            <person name="Patil S."/>
            <person name="Pu L.-L."/>
            <person name="Saada N."/>
            <person name="Tang L."/>
            <person name="Weissenberger G."/>
            <person name="Zhu Y."/>
            <person name="Hemphill L."/>
            <person name="Shang Y."/>
            <person name="Youmans B."/>
            <person name="Ayvaz T."/>
            <person name="Ross M."/>
            <person name="Santibanez J."/>
            <person name="Aqrawi P."/>
            <person name="Gross S."/>
            <person name="Joshi V."/>
            <person name="Fowler G."/>
            <person name="Nazareth L."/>
            <person name="Reid J."/>
            <person name="Worley K."/>
            <person name="Petrosino J."/>
            <person name="Highlander S."/>
            <person name="Gibbs R."/>
        </authorList>
    </citation>
    <scope>NUCLEOTIDE SEQUENCE [LARGE SCALE GENOMIC DNA]</scope>
    <source>
        <strain evidence="1">ATCC 33707</strain>
    </source>
</reference>
<comment type="caution">
    <text evidence="1">The sequence shown here is derived from an EMBL/GenBank/DDBJ whole genome shotgun (WGS) entry which is preliminary data.</text>
</comment>
<dbReference type="AlphaFoldDB" id="E9T3F3"/>